<evidence type="ECO:0000259" key="1">
    <source>
        <dbReference type="Pfam" id="PF19422"/>
    </source>
</evidence>
<gene>
    <name evidence="2" type="primary">Dsim\GD14238</name>
    <name evidence="2" type="ORF">Dsim_GD14238</name>
</gene>
<dbReference type="Bgee" id="FBgn0185923">
    <property type="expression patterns" value="Expressed in male reproductive system and 2 other cell types or tissues"/>
</dbReference>
<organism evidence="2 3">
    <name type="scientific">Drosophila simulans</name>
    <name type="common">Fruit fly</name>
    <dbReference type="NCBI Taxonomy" id="7240"/>
    <lineage>
        <taxon>Eukaryota</taxon>
        <taxon>Metazoa</taxon>
        <taxon>Ecdysozoa</taxon>
        <taxon>Arthropoda</taxon>
        <taxon>Hexapoda</taxon>
        <taxon>Insecta</taxon>
        <taxon>Pterygota</taxon>
        <taxon>Neoptera</taxon>
        <taxon>Endopterygota</taxon>
        <taxon>Diptera</taxon>
        <taxon>Brachycera</taxon>
        <taxon>Muscomorpha</taxon>
        <taxon>Ephydroidea</taxon>
        <taxon>Drosophilidae</taxon>
        <taxon>Drosophila</taxon>
        <taxon>Sophophora</taxon>
    </lineage>
</organism>
<proteinExistence type="predicted"/>
<dbReference type="InterPro" id="IPR045840">
    <property type="entry name" value="Ariadne"/>
</dbReference>
<protein>
    <submittedName>
        <fullName evidence="2">GD14238</fullName>
    </submittedName>
</protein>
<keyword evidence="3" id="KW-1185">Reference proteome</keyword>
<dbReference type="Pfam" id="PF19422">
    <property type="entry name" value="Ariadne"/>
    <property type="match status" value="1"/>
</dbReference>
<dbReference type="OMA" id="RYWDSRR"/>
<name>B4QP64_DROSI</name>
<accession>B4QP64</accession>
<evidence type="ECO:0000313" key="2">
    <source>
        <dbReference type="EMBL" id="EDX09962.1"/>
    </source>
</evidence>
<dbReference type="STRING" id="7240.B4QP64"/>
<dbReference type="EMBL" id="CM000363">
    <property type="protein sequence ID" value="EDX09962.1"/>
    <property type="molecule type" value="Genomic_DNA"/>
</dbReference>
<dbReference type="OrthoDB" id="10009520at2759"/>
<dbReference type="HOGENOM" id="CLU_2161012_0_0_1"/>
<dbReference type="Gene3D" id="1.20.120.1750">
    <property type="match status" value="1"/>
</dbReference>
<feature type="domain" description="Ariadne" evidence="1">
    <location>
        <begin position="9"/>
        <end position="84"/>
    </location>
</feature>
<dbReference type="Proteomes" id="UP000000304">
    <property type="component" value="Chromosome 3L"/>
</dbReference>
<reference evidence="2 3" key="1">
    <citation type="journal article" date="2007" name="Nature">
        <title>Evolution of genes and genomes on the Drosophila phylogeny.</title>
        <authorList>
            <consortium name="Drosophila 12 Genomes Consortium"/>
            <person name="Clark A.G."/>
            <person name="Eisen M.B."/>
            <person name="Smith D.R."/>
            <person name="Bergman C.M."/>
            <person name="Oliver B."/>
            <person name="Markow T.A."/>
            <person name="Kaufman T.C."/>
            <person name="Kellis M."/>
            <person name="Gelbart W."/>
            <person name="Iyer V.N."/>
            <person name="Pollard D.A."/>
            <person name="Sackton T.B."/>
            <person name="Larracuente A.M."/>
            <person name="Singh N.D."/>
            <person name="Abad J.P."/>
            <person name="Abt D.N."/>
            <person name="Adryan B."/>
            <person name="Aguade M."/>
            <person name="Akashi H."/>
            <person name="Anderson W.W."/>
            <person name="Aquadro C.F."/>
            <person name="Ardell D.H."/>
            <person name="Arguello R."/>
            <person name="Artieri C.G."/>
            <person name="Barbash D.A."/>
            <person name="Barker D."/>
            <person name="Barsanti P."/>
            <person name="Batterham P."/>
            <person name="Batzoglou S."/>
            <person name="Begun D."/>
            <person name="Bhutkar A."/>
            <person name="Blanco E."/>
            <person name="Bosak S.A."/>
            <person name="Bradley R.K."/>
            <person name="Brand A.D."/>
            <person name="Brent M.R."/>
            <person name="Brooks A.N."/>
            <person name="Brown R.H."/>
            <person name="Butlin R.K."/>
            <person name="Caggese C."/>
            <person name="Calvi B.R."/>
            <person name="Bernardo de Carvalho A."/>
            <person name="Caspi A."/>
            <person name="Castrezana S."/>
            <person name="Celniker S.E."/>
            <person name="Chang J.L."/>
            <person name="Chapple C."/>
            <person name="Chatterji S."/>
            <person name="Chinwalla A."/>
            <person name="Civetta A."/>
            <person name="Clifton S.W."/>
            <person name="Comeron J.M."/>
            <person name="Costello J.C."/>
            <person name="Coyne J.A."/>
            <person name="Daub J."/>
            <person name="David R.G."/>
            <person name="Delcher A.L."/>
            <person name="Delehaunty K."/>
            <person name="Do C.B."/>
            <person name="Ebling H."/>
            <person name="Edwards K."/>
            <person name="Eickbush T."/>
            <person name="Evans J.D."/>
            <person name="Filipski A."/>
            <person name="Findeiss S."/>
            <person name="Freyhult E."/>
            <person name="Fulton L."/>
            <person name="Fulton R."/>
            <person name="Garcia A.C."/>
            <person name="Gardiner A."/>
            <person name="Garfield D.A."/>
            <person name="Garvin B.E."/>
            <person name="Gibson G."/>
            <person name="Gilbert D."/>
            <person name="Gnerre S."/>
            <person name="Godfrey J."/>
            <person name="Good R."/>
            <person name="Gotea V."/>
            <person name="Gravely B."/>
            <person name="Greenberg A.J."/>
            <person name="Griffiths-Jones S."/>
            <person name="Gross S."/>
            <person name="Guigo R."/>
            <person name="Gustafson E.A."/>
            <person name="Haerty W."/>
            <person name="Hahn M.W."/>
            <person name="Halligan D.L."/>
            <person name="Halpern A.L."/>
            <person name="Halter G.M."/>
            <person name="Han M.V."/>
            <person name="Heger A."/>
            <person name="Hillier L."/>
            <person name="Hinrichs A.S."/>
            <person name="Holmes I."/>
            <person name="Hoskins R.A."/>
            <person name="Hubisz M.J."/>
            <person name="Hultmark D."/>
            <person name="Huntley M.A."/>
            <person name="Jaffe D.B."/>
            <person name="Jagadeeshan S."/>
            <person name="Jeck W.R."/>
            <person name="Johnson J."/>
            <person name="Jones C.D."/>
            <person name="Jordan W.C."/>
            <person name="Karpen G.H."/>
            <person name="Kataoka E."/>
            <person name="Keightley P.D."/>
            <person name="Kheradpour P."/>
            <person name="Kirkness E.F."/>
            <person name="Koerich L.B."/>
            <person name="Kristiansen K."/>
            <person name="Kudrna D."/>
            <person name="Kulathinal R.J."/>
            <person name="Kumar S."/>
            <person name="Kwok R."/>
            <person name="Lander E."/>
            <person name="Langley C.H."/>
            <person name="Lapoint R."/>
            <person name="Lazzaro B.P."/>
            <person name="Lee S.J."/>
            <person name="Levesque L."/>
            <person name="Li R."/>
            <person name="Lin C.F."/>
            <person name="Lin M.F."/>
            <person name="Lindblad-Toh K."/>
            <person name="Llopart A."/>
            <person name="Long M."/>
            <person name="Low L."/>
            <person name="Lozovsky E."/>
            <person name="Lu J."/>
            <person name="Luo M."/>
            <person name="Machado C.A."/>
            <person name="Makalowski W."/>
            <person name="Marzo M."/>
            <person name="Matsuda M."/>
            <person name="Matzkin L."/>
            <person name="McAllister B."/>
            <person name="McBride C.S."/>
            <person name="McKernan B."/>
            <person name="McKernan K."/>
            <person name="Mendez-Lago M."/>
            <person name="Minx P."/>
            <person name="Mollenhauer M.U."/>
            <person name="Montooth K."/>
            <person name="Mount S.M."/>
            <person name="Mu X."/>
            <person name="Myers E."/>
            <person name="Negre B."/>
            <person name="Newfeld S."/>
            <person name="Nielsen R."/>
            <person name="Noor M.A."/>
            <person name="O'Grady P."/>
            <person name="Pachter L."/>
            <person name="Papaceit M."/>
            <person name="Parisi M.J."/>
            <person name="Parisi M."/>
            <person name="Parts L."/>
            <person name="Pedersen J.S."/>
            <person name="Pesole G."/>
            <person name="Phillippy A.M."/>
            <person name="Ponting C.P."/>
            <person name="Pop M."/>
            <person name="Porcelli D."/>
            <person name="Powell J.R."/>
            <person name="Prohaska S."/>
            <person name="Pruitt K."/>
            <person name="Puig M."/>
            <person name="Quesneville H."/>
            <person name="Ram K.R."/>
            <person name="Rand D."/>
            <person name="Rasmussen M.D."/>
            <person name="Reed L.K."/>
            <person name="Reenan R."/>
            <person name="Reily A."/>
            <person name="Remington K.A."/>
            <person name="Rieger T.T."/>
            <person name="Ritchie M.G."/>
            <person name="Robin C."/>
            <person name="Rogers Y.H."/>
            <person name="Rohde C."/>
            <person name="Rozas J."/>
            <person name="Rubenfield M.J."/>
            <person name="Ruiz A."/>
            <person name="Russo S."/>
            <person name="Salzberg S.L."/>
            <person name="Sanchez-Gracia A."/>
            <person name="Saranga D.J."/>
            <person name="Sato H."/>
            <person name="Schaeffer S.W."/>
            <person name="Schatz M.C."/>
            <person name="Schlenke T."/>
            <person name="Schwartz R."/>
            <person name="Segarra C."/>
            <person name="Singh R.S."/>
            <person name="Sirot L."/>
            <person name="Sirota M."/>
            <person name="Sisneros N.B."/>
            <person name="Smith C.D."/>
            <person name="Smith T.F."/>
            <person name="Spieth J."/>
            <person name="Stage D.E."/>
            <person name="Stark A."/>
            <person name="Stephan W."/>
            <person name="Strausberg R.L."/>
            <person name="Strempel S."/>
            <person name="Sturgill D."/>
            <person name="Sutton G."/>
            <person name="Sutton G.G."/>
            <person name="Tao W."/>
            <person name="Teichmann S."/>
            <person name="Tobari Y.N."/>
            <person name="Tomimura Y."/>
            <person name="Tsolas J.M."/>
            <person name="Valente V.L."/>
            <person name="Venter E."/>
            <person name="Venter J.C."/>
            <person name="Vicario S."/>
            <person name="Vieira F.G."/>
            <person name="Vilella A.J."/>
            <person name="Villasante A."/>
            <person name="Walenz B."/>
            <person name="Wang J."/>
            <person name="Wasserman M."/>
            <person name="Watts T."/>
            <person name="Wilson D."/>
            <person name="Wilson R.K."/>
            <person name="Wing R.A."/>
            <person name="Wolfner M.F."/>
            <person name="Wong A."/>
            <person name="Wong G.K."/>
            <person name="Wu C.I."/>
            <person name="Wu G."/>
            <person name="Yamamoto D."/>
            <person name="Yang H.P."/>
            <person name="Yang S.P."/>
            <person name="Yorke J.A."/>
            <person name="Yoshida K."/>
            <person name="Zdobnov E."/>
            <person name="Zhang P."/>
            <person name="Zhang Y."/>
            <person name="Zimin A.V."/>
            <person name="Baldwin J."/>
            <person name="Abdouelleil A."/>
            <person name="Abdulkadir J."/>
            <person name="Abebe A."/>
            <person name="Abera B."/>
            <person name="Abreu J."/>
            <person name="Acer S.C."/>
            <person name="Aftuck L."/>
            <person name="Alexander A."/>
            <person name="An P."/>
            <person name="Anderson E."/>
            <person name="Anderson S."/>
            <person name="Arachi H."/>
            <person name="Azer M."/>
            <person name="Bachantsang P."/>
            <person name="Barry A."/>
            <person name="Bayul T."/>
            <person name="Berlin A."/>
            <person name="Bessette D."/>
            <person name="Bloom T."/>
            <person name="Blye J."/>
            <person name="Boguslavskiy L."/>
            <person name="Bonnet C."/>
            <person name="Boukhgalter B."/>
            <person name="Bourzgui I."/>
            <person name="Brown A."/>
            <person name="Cahill P."/>
            <person name="Channer S."/>
            <person name="Cheshatsang Y."/>
            <person name="Chuda L."/>
            <person name="Citroen M."/>
            <person name="Collymore A."/>
            <person name="Cooke P."/>
            <person name="Costello M."/>
            <person name="D'Aco K."/>
            <person name="Daza R."/>
            <person name="De Haan G."/>
            <person name="DeGray S."/>
            <person name="DeMaso C."/>
            <person name="Dhargay N."/>
            <person name="Dooley K."/>
            <person name="Dooley E."/>
            <person name="Doricent M."/>
            <person name="Dorje P."/>
            <person name="Dorjee K."/>
            <person name="Dupes A."/>
            <person name="Elong R."/>
            <person name="Falk J."/>
            <person name="Farina A."/>
            <person name="Faro S."/>
            <person name="Ferguson D."/>
            <person name="Fisher S."/>
            <person name="Foley C.D."/>
            <person name="Franke A."/>
            <person name="Friedrich D."/>
            <person name="Gadbois L."/>
            <person name="Gearin G."/>
            <person name="Gearin C.R."/>
            <person name="Giannoukos G."/>
            <person name="Goode T."/>
            <person name="Graham J."/>
            <person name="Grandbois E."/>
            <person name="Grewal S."/>
            <person name="Gyaltsen K."/>
            <person name="Hafez N."/>
            <person name="Hagos B."/>
            <person name="Hall J."/>
            <person name="Henson C."/>
            <person name="Hollinger A."/>
            <person name="Honan T."/>
            <person name="Huard M.D."/>
            <person name="Hughes L."/>
            <person name="Hurhula B."/>
            <person name="Husby M.E."/>
            <person name="Kamat A."/>
            <person name="Kanga B."/>
            <person name="Kashin S."/>
            <person name="Khazanovich D."/>
            <person name="Kisner P."/>
            <person name="Lance K."/>
            <person name="Lara M."/>
            <person name="Lee W."/>
            <person name="Lennon N."/>
            <person name="Letendre F."/>
            <person name="LeVine R."/>
            <person name="Lipovsky A."/>
            <person name="Liu X."/>
            <person name="Liu J."/>
            <person name="Liu S."/>
            <person name="Lokyitsang T."/>
            <person name="Lokyitsang Y."/>
            <person name="Lubonja R."/>
            <person name="Lui A."/>
            <person name="MacDonald P."/>
            <person name="Magnisalis V."/>
            <person name="Maru K."/>
            <person name="Matthews C."/>
            <person name="McCusker W."/>
            <person name="McDonough S."/>
            <person name="Mehta T."/>
            <person name="Meldrim J."/>
            <person name="Meneus L."/>
            <person name="Mihai O."/>
            <person name="Mihalev A."/>
            <person name="Mihova T."/>
            <person name="Mittelman R."/>
            <person name="Mlenga V."/>
            <person name="Montmayeur A."/>
            <person name="Mulrain L."/>
            <person name="Navidi A."/>
            <person name="Naylor J."/>
            <person name="Negash T."/>
            <person name="Nguyen T."/>
            <person name="Nguyen N."/>
            <person name="Nicol R."/>
            <person name="Norbu C."/>
            <person name="Norbu N."/>
            <person name="Novod N."/>
            <person name="O'Neill B."/>
            <person name="Osman S."/>
            <person name="Markiewicz E."/>
            <person name="Oyono O.L."/>
            <person name="Patti C."/>
            <person name="Phunkhang P."/>
            <person name="Pierre F."/>
            <person name="Priest M."/>
            <person name="Raghuraman S."/>
            <person name="Rege F."/>
            <person name="Reyes R."/>
            <person name="Rise C."/>
            <person name="Rogov P."/>
            <person name="Ross K."/>
            <person name="Ryan E."/>
            <person name="Settipalli S."/>
            <person name="Shea T."/>
            <person name="Sherpa N."/>
            <person name="Shi L."/>
            <person name="Shih D."/>
            <person name="Sparrow T."/>
            <person name="Spaulding J."/>
            <person name="Stalker J."/>
            <person name="Stange-Thomann N."/>
            <person name="Stavropoulos S."/>
            <person name="Stone C."/>
            <person name="Strader C."/>
            <person name="Tesfaye S."/>
            <person name="Thomson T."/>
            <person name="Thoulutsang Y."/>
            <person name="Thoulutsang D."/>
            <person name="Topham K."/>
            <person name="Topping I."/>
            <person name="Tsamla T."/>
            <person name="Vassiliev H."/>
            <person name="Vo A."/>
            <person name="Wangchuk T."/>
            <person name="Wangdi T."/>
            <person name="Weiand M."/>
            <person name="Wilkinson J."/>
            <person name="Wilson A."/>
            <person name="Yadav S."/>
            <person name="Young G."/>
            <person name="Yu Q."/>
            <person name="Zembek L."/>
            <person name="Zhong D."/>
            <person name="Zimmer A."/>
            <person name="Zwirko Z."/>
            <person name="Jaffe D.B."/>
            <person name="Alvarez P."/>
            <person name="Brockman W."/>
            <person name="Butler J."/>
            <person name="Chin C."/>
            <person name="Gnerre S."/>
            <person name="Grabherr M."/>
            <person name="Kleber M."/>
            <person name="Mauceli E."/>
            <person name="MacCallum I."/>
        </authorList>
    </citation>
    <scope>NUCLEOTIDE SEQUENCE [LARGE SCALE GENOMIC DNA]</scope>
    <source>
        <strain evidence="3">white501</strain>
    </source>
</reference>
<sequence length="111" mass="13576">MSWIEVQFLRDAVDVLCQCRTTLMYSYVFAFYLMNNNQKIIFEDNQKDMEMATEKLSECLEREITVKNIYEVKQKVLDLSHYCQKRRHVLLCHVREGYENDWWEFKEETTT</sequence>
<dbReference type="AlphaFoldDB" id="B4QP64"/>
<evidence type="ECO:0000313" key="3">
    <source>
        <dbReference type="Proteomes" id="UP000000304"/>
    </source>
</evidence>